<dbReference type="AlphaFoldDB" id="A0A8T0DAV7"/>
<reference evidence="2 3" key="1">
    <citation type="submission" date="2019-07" db="EMBL/GenBank/DDBJ databases">
        <title>Annotation for the trematode Paragonimus westermani.</title>
        <authorList>
            <person name="Choi Y.-J."/>
        </authorList>
    </citation>
    <scope>NUCLEOTIDE SEQUENCE [LARGE SCALE GENOMIC DNA]</scope>
    <source>
        <strain evidence="2">180907_Pwestermani</strain>
    </source>
</reference>
<dbReference type="EMBL" id="JTDF01009848">
    <property type="protein sequence ID" value="KAF8564064.1"/>
    <property type="molecule type" value="Genomic_DNA"/>
</dbReference>
<dbReference type="OrthoDB" id="6236189at2759"/>
<evidence type="ECO:0000313" key="2">
    <source>
        <dbReference type="EMBL" id="KAF8564064.1"/>
    </source>
</evidence>
<evidence type="ECO:0000313" key="3">
    <source>
        <dbReference type="Proteomes" id="UP000699462"/>
    </source>
</evidence>
<protein>
    <submittedName>
        <fullName evidence="2">Uncharacterized protein</fullName>
    </submittedName>
</protein>
<feature type="region of interest" description="Disordered" evidence="1">
    <location>
        <begin position="407"/>
        <end position="435"/>
    </location>
</feature>
<proteinExistence type="predicted"/>
<sequence>MLVCSEISRTRLGGSDERLIHLLSPTETKAVEHDMFEHNHIHRDPGTVITLCIRSFAKPREQIVANVFHYDEQTRVLDHISAEQPTEPVQVDADVRMFTERIQLMDNHECHIRIHVFRFEVHVMDRAILLLTCKHGERDLRIIDDLVNNWIVHGNKSVQLRWVHMHSPGIRLVNSSIRLARQGRVDIYKLCTSFLSAKLHANDRYSSAKSSKEEGIIPPAIFNEYIRSTSKELLENFLHTGQQSLRAVDFHRFGSQKRWMERNAEISSKTSGGQPGYIYCQHALVPDMPQSRDIQLILTADSKNISVAPKRLPVTRLMSIIPPVCITQEKLGHGYDRLIANCALQINTSNLDEVDLRRDTSPPAIHNRLSIKIKHNPLVKIFHSLIFSHTAEIFVLKQWFLDSSTAGSLDKPDRQKTTPEAIVSESTSEEPSPIIFEEGGGLEAGLFRNEEIKCG</sequence>
<organism evidence="2 3">
    <name type="scientific">Paragonimus westermani</name>
    <dbReference type="NCBI Taxonomy" id="34504"/>
    <lineage>
        <taxon>Eukaryota</taxon>
        <taxon>Metazoa</taxon>
        <taxon>Spiralia</taxon>
        <taxon>Lophotrochozoa</taxon>
        <taxon>Platyhelminthes</taxon>
        <taxon>Trematoda</taxon>
        <taxon>Digenea</taxon>
        <taxon>Plagiorchiida</taxon>
        <taxon>Troglotremata</taxon>
        <taxon>Troglotrematidae</taxon>
        <taxon>Paragonimus</taxon>
    </lineage>
</organism>
<feature type="compositionally biased region" description="Low complexity" evidence="1">
    <location>
        <begin position="424"/>
        <end position="435"/>
    </location>
</feature>
<keyword evidence="3" id="KW-1185">Reference proteome</keyword>
<name>A0A8T0DAV7_9TREM</name>
<dbReference type="Proteomes" id="UP000699462">
    <property type="component" value="Unassembled WGS sequence"/>
</dbReference>
<comment type="caution">
    <text evidence="2">The sequence shown here is derived from an EMBL/GenBank/DDBJ whole genome shotgun (WGS) entry which is preliminary data.</text>
</comment>
<gene>
    <name evidence="2" type="ORF">P879_07309</name>
</gene>
<evidence type="ECO:0000256" key="1">
    <source>
        <dbReference type="SAM" id="MobiDB-lite"/>
    </source>
</evidence>
<accession>A0A8T0DAV7</accession>